<feature type="compositionally biased region" description="Basic and acidic residues" evidence="1">
    <location>
        <begin position="7"/>
        <end position="28"/>
    </location>
</feature>
<accession>X1G4P3</accession>
<name>X1G4P3_9ZZZZ</name>
<proteinExistence type="predicted"/>
<organism evidence="2">
    <name type="scientific">marine sediment metagenome</name>
    <dbReference type="NCBI Taxonomy" id="412755"/>
    <lineage>
        <taxon>unclassified sequences</taxon>
        <taxon>metagenomes</taxon>
        <taxon>ecological metagenomes</taxon>
    </lineage>
</organism>
<reference evidence="2" key="1">
    <citation type="journal article" date="2014" name="Front. Microbiol.">
        <title>High frequency of phylogenetically diverse reductive dehalogenase-homologous genes in deep subseafloor sedimentary metagenomes.</title>
        <authorList>
            <person name="Kawai M."/>
            <person name="Futagami T."/>
            <person name="Toyoda A."/>
            <person name="Takaki Y."/>
            <person name="Nishi S."/>
            <person name="Hori S."/>
            <person name="Arai W."/>
            <person name="Tsubouchi T."/>
            <person name="Morono Y."/>
            <person name="Uchiyama I."/>
            <person name="Ito T."/>
            <person name="Fujiyama A."/>
            <person name="Inagaki F."/>
            <person name="Takami H."/>
        </authorList>
    </citation>
    <scope>NUCLEOTIDE SEQUENCE</scope>
    <source>
        <strain evidence="2">Expedition CK06-06</strain>
    </source>
</reference>
<protein>
    <submittedName>
        <fullName evidence="2">Uncharacterized protein</fullName>
    </submittedName>
</protein>
<feature type="region of interest" description="Disordered" evidence="1">
    <location>
        <begin position="1"/>
        <end position="28"/>
    </location>
</feature>
<gene>
    <name evidence="2" type="ORF">S03H2_11099</name>
</gene>
<dbReference type="EMBL" id="BARU01005675">
    <property type="protein sequence ID" value="GAH39800.1"/>
    <property type="molecule type" value="Genomic_DNA"/>
</dbReference>
<evidence type="ECO:0000256" key="1">
    <source>
        <dbReference type="SAM" id="MobiDB-lite"/>
    </source>
</evidence>
<comment type="caution">
    <text evidence="2">The sequence shown here is derived from an EMBL/GenBank/DDBJ whole genome shotgun (WGS) entry which is preliminary data.</text>
</comment>
<evidence type="ECO:0000313" key="2">
    <source>
        <dbReference type="EMBL" id="GAH39800.1"/>
    </source>
</evidence>
<dbReference type="AlphaFoldDB" id="X1G4P3"/>
<sequence>MNGQKQTCKEVQKQLKTRLEKARKESHSADMMDLKKIKKLKITKKINPYFWYWPEGGCKAI</sequence>